<accession>A0A2J6T9Z6</accession>
<feature type="compositionally biased region" description="Basic and acidic residues" evidence="1">
    <location>
        <begin position="147"/>
        <end position="156"/>
    </location>
</feature>
<feature type="compositionally biased region" description="Basic and acidic residues" evidence="1">
    <location>
        <begin position="72"/>
        <end position="120"/>
    </location>
</feature>
<dbReference type="RefSeq" id="XP_024736750.1">
    <property type="nucleotide sequence ID" value="XM_024880237.1"/>
</dbReference>
<dbReference type="EMBL" id="KZ613803">
    <property type="protein sequence ID" value="PMD59846.1"/>
    <property type="molecule type" value="Genomic_DNA"/>
</dbReference>
<organism evidence="2 3">
    <name type="scientific">Hyaloscypha bicolor E</name>
    <dbReference type="NCBI Taxonomy" id="1095630"/>
    <lineage>
        <taxon>Eukaryota</taxon>
        <taxon>Fungi</taxon>
        <taxon>Dikarya</taxon>
        <taxon>Ascomycota</taxon>
        <taxon>Pezizomycotina</taxon>
        <taxon>Leotiomycetes</taxon>
        <taxon>Helotiales</taxon>
        <taxon>Hyaloscyphaceae</taxon>
        <taxon>Hyaloscypha</taxon>
        <taxon>Hyaloscypha bicolor</taxon>
    </lineage>
</organism>
<proteinExistence type="predicted"/>
<feature type="region of interest" description="Disordered" evidence="1">
    <location>
        <begin position="1"/>
        <end position="373"/>
    </location>
</feature>
<feature type="compositionally biased region" description="Polar residues" evidence="1">
    <location>
        <begin position="37"/>
        <end position="48"/>
    </location>
</feature>
<dbReference type="Proteomes" id="UP000235371">
    <property type="component" value="Unassembled WGS sequence"/>
</dbReference>
<dbReference type="GeneID" id="36588314"/>
<dbReference type="OrthoDB" id="3565217at2759"/>
<protein>
    <submittedName>
        <fullName evidence="2">Uncharacterized protein</fullName>
    </submittedName>
</protein>
<feature type="compositionally biased region" description="Low complexity" evidence="1">
    <location>
        <begin position="270"/>
        <end position="281"/>
    </location>
</feature>
<name>A0A2J6T9Z6_9HELO</name>
<keyword evidence="3" id="KW-1185">Reference proteome</keyword>
<evidence type="ECO:0000313" key="2">
    <source>
        <dbReference type="EMBL" id="PMD59846.1"/>
    </source>
</evidence>
<feature type="compositionally biased region" description="Basic and acidic residues" evidence="1">
    <location>
        <begin position="1"/>
        <end position="29"/>
    </location>
</feature>
<dbReference type="AlphaFoldDB" id="A0A2J6T9Z6"/>
<reference evidence="2 3" key="1">
    <citation type="submission" date="2016-04" db="EMBL/GenBank/DDBJ databases">
        <title>A degradative enzymes factory behind the ericoid mycorrhizal symbiosis.</title>
        <authorList>
            <consortium name="DOE Joint Genome Institute"/>
            <person name="Martino E."/>
            <person name="Morin E."/>
            <person name="Grelet G."/>
            <person name="Kuo A."/>
            <person name="Kohler A."/>
            <person name="Daghino S."/>
            <person name="Barry K."/>
            <person name="Choi C."/>
            <person name="Cichocki N."/>
            <person name="Clum A."/>
            <person name="Copeland A."/>
            <person name="Hainaut M."/>
            <person name="Haridas S."/>
            <person name="Labutti K."/>
            <person name="Lindquist E."/>
            <person name="Lipzen A."/>
            <person name="Khouja H.-R."/>
            <person name="Murat C."/>
            <person name="Ohm R."/>
            <person name="Olson A."/>
            <person name="Spatafora J."/>
            <person name="Veneault-Fourrey C."/>
            <person name="Henrissat B."/>
            <person name="Grigoriev I."/>
            <person name="Martin F."/>
            <person name="Perotto S."/>
        </authorList>
    </citation>
    <scope>NUCLEOTIDE SEQUENCE [LARGE SCALE GENOMIC DNA]</scope>
    <source>
        <strain evidence="2 3">E</strain>
    </source>
</reference>
<evidence type="ECO:0000313" key="3">
    <source>
        <dbReference type="Proteomes" id="UP000235371"/>
    </source>
</evidence>
<dbReference type="InParanoid" id="A0A2J6T9Z6"/>
<feature type="compositionally biased region" description="Basic and acidic residues" evidence="1">
    <location>
        <begin position="303"/>
        <end position="317"/>
    </location>
</feature>
<evidence type="ECO:0000256" key="1">
    <source>
        <dbReference type="SAM" id="MobiDB-lite"/>
    </source>
</evidence>
<feature type="compositionally biased region" description="Acidic residues" evidence="1">
    <location>
        <begin position="282"/>
        <end position="302"/>
    </location>
</feature>
<sequence length="447" mass="48419">MSEEAEALHTETEESKPTDEHNQKSKRDSAVIIASDPETSSIETSEVTASEGSSAGDEEDSAPEEGGNGVENDQKEGLKGGDENKEQAAVGEKRDGDEELDVVKGDETEVGKSEAPKELVAEEGVVSKLEVHDEAEQAAPADPIPTDSEHKPEESVQHLSVSEPSKKEEEREEAEVDDDSISTTVETGEPIIDVPLKQTAEEEGGVTEKEEQSSSTAEEEIKEKAEPTIAEGGGSTDVVTGKEEPATIEPEAQGEQPEKADEVEEKEVGETAPVEAETPPEITEEQTEETLDPSVVEGEEESKEVSPEPKDPARNESDPTSEAAAEEPPKDEEKNPEPLVDTNPSGPEAATTPLPQDPQPITQKAAPSPLQLSRSKFRQALNMLIQLLSEAEDDDGVVHLNLNDKESELRKVVRMLGKRLDLFEEVEREVEWVGLVGTFDERREKEG</sequence>
<dbReference type="STRING" id="1095630.A0A2J6T9Z6"/>
<feature type="compositionally biased region" description="Acidic residues" evidence="1">
    <location>
        <begin position="170"/>
        <end position="180"/>
    </location>
</feature>
<feature type="compositionally biased region" description="Basic and acidic residues" evidence="1">
    <location>
        <begin position="327"/>
        <end position="336"/>
    </location>
</feature>
<gene>
    <name evidence="2" type="ORF">K444DRAFT_612920</name>
</gene>